<dbReference type="Proteomes" id="UP000325105">
    <property type="component" value="Unassembled WGS sequence"/>
</dbReference>
<dbReference type="OrthoDB" id="713305at2"/>
<name>A0A5S5DFG3_9SPHI</name>
<accession>A0A5S5DFG3</accession>
<dbReference type="EMBL" id="VNHX01000012">
    <property type="protein sequence ID" value="TYP94364.1"/>
    <property type="molecule type" value="Genomic_DNA"/>
</dbReference>
<gene>
    <name evidence="1" type="ORF">BC792_11227</name>
</gene>
<evidence type="ECO:0000313" key="2">
    <source>
        <dbReference type="Proteomes" id="UP000325105"/>
    </source>
</evidence>
<evidence type="ECO:0000313" key="1">
    <source>
        <dbReference type="EMBL" id="TYP94364.1"/>
    </source>
</evidence>
<comment type="caution">
    <text evidence="1">The sequence shown here is derived from an EMBL/GenBank/DDBJ whole genome shotgun (WGS) entry which is preliminary data.</text>
</comment>
<dbReference type="AlphaFoldDB" id="A0A5S5DFG3"/>
<dbReference type="Gene3D" id="3.30.420.260">
    <property type="match status" value="1"/>
</dbReference>
<dbReference type="CDD" id="cd24013">
    <property type="entry name" value="ASKHA_ATPase_BT3980-like"/>
    <property type="match status" value="1"/>
</dbReference>
<dbReference type="RefSeq" id="WP_148908860.1">
    <property type="nucleotide sequence ID" value="NZ_VNHX01000012.1"/>
</dbReference>
<organism evidence="1 2">
    <name type="scientific">Sphingobacterium allocomposti</name>
    <dbReference type="NCBI Taxonomy" id="415956"/>
    <lineage>
        <taxon>Bacteria</taxon>
        <taxon>Pseudomonadati</taxon>
        <taxon>Bacteroidota</taxon>
        <taxon>Sphingobacteriia</taxon>
        <taxon>Sphingobacteriales</taxon>
        <taxon>Sphingobacteriaceae</taxon>
        <taxon>Sphingobacterium</taxon>
    </lineage>
</organism>
<protein>
    <submittedName>
        <fullName evidence="1">Uncharacterized protein DUF3822</fullName>
    </submittedName>
</protein>
<keyword evidence="2" id="KW-1185">Reference proteome</keyword>
<reference evidence="1 2" key="1">
    <citation type="submission" date="2019-07" db="EMBL/GenBank/DDBJ databases">
        <title>Genomic Encyclopedia of Archaeal and Bacterial Type Strains, Phase II (KMG-II): from individual species to whole genera.</title>
        <authorList>
            <person name="Goeker M."/>
        </authorList>
    </citation>
    <scope>NUCLEOTIDE SEQUENCE [LARGE SCALE GENOMIC DNA]</scope>
    <source>
        <strain evidence="1 2">DSM 18850</strain>
    </source>
</reference>
<sequence length="267" mass="31136">MSKKYTSKNFHLHYIPQYTLLIKTDFLVDTLLVLDESNHVQVLYSYPANQPDGDAIKLLGLPFQHIFINVPVQSLVFIPDDVFDDNDKPLYQEFLLDEQPARTYEYRIPNFDIMACYQFDLLLYNRWRAIFPNAKFVADFQWILGGVQSHIPLQGEVVGTHFRNTQLELFVFKNGAFQMYNIFDIDNENDLHYFMLTTFKALGLSAPVQKILVSGIAQNHSYAEALHRFSEKVEFMKAKTPMYVSDEEIRKDVDSFNLMLDYPLCVS</sequence>
<proteinExistence type="predicted"/>
<dbReference type="Gene3D" id="3.30.420.250">
    <property type="match status" value="1"/>
</dbReference>
<dbReference type="Pfam" id="PF12864">
    <property type="entry name" value="DUF3822"/>
    <property type="match status" value="1"/>
</dbReference>
<dbReference type="InterPro" id="IPR024213">
    <property type="entry name" value="DUF3822"/>
</dbReference>